<keyword evidence="2" id="KW-0540">Nuclease</keyword>
<organism evidence="9 10">
    <name type="scientific">Apiospora kogelbergensis</name>
    <dbReference type="NCBI Taxonomy" id="1337665"/>
    <lineage>
        <taxon>Eukaryota</taxon>
        <taxon>Fungi</taxon>
        <taxon>Dikarya</taxon>
        <taxon>Ascomycota</taxon>
        <taxon>Pezizomycotina</taxon>
        <taxon>Sordariomycetes</taxon>
        <taxon>Xylariomycetidae</taxon>
        <taxon>Amphisphaeriales</taxon>
        <taxon>Apiosporaceae</taxon>
        <taxon>Apiospora</taxon>
    </lineage>
</organism>
<dbReference type="PANTHER" id="PTHR33146:SF26">
    <property type="entry name" value="ENDONUCLEASE 4"/>
    <property type="match status" value="1"/>
</dbReference>
<keyword evidence="5" id="KW-0378">Hydrolase</keyword>
<comment type="similarity">
    <text evidence="1">Belongs to the nuclease type I family.</text>
</comment>
<accession>A0AAW0QTC8</accession>
<proteinExistence type="inferred from homology"/>
<dbReference type="GO" id="GO:0046872">
    <property type="term" value="F:metal ion binding"/>
    <property type="evidence" value="ECO:0007669"/>
    <property type="project" value="UniProtKB-KW"/>
</dbReference>
<dbReference type="SUPFAM" id="SSF48537">
    <property type="entry name" value="Phospholipase C/P1 nuclease"/>
    <property type="match status" value="1"/>
</dbReference>
<evidence type="ECO:0000256" key="1">
    <source>
        <dbReference type="ARBA" id="ARBA00009547"/>
    </source>
</evidence>
<dbReference type="AlphaFoldDB" id="A0AAW0QTC8"/>
<dbReference type="GO" id="GO:0003676">
    <property type="term" value="F:nucleic acid binding"/>
    <property type="evidence" value="ECO:0007669"/>
    <property type="project" value="InterPro"/>
</dbReference>
<keyword evidence="3" id="KW-0479">Metal-binding</keyword>
<feature type="signal peptide" evidence="8">
    <location>
        <begin position="1"/>
        <end position="30"/>
    </location>
</feature>
<name>A0AAW0QTC8_9PEZI</name>
<keyword evidence="10" id="KW-1185">Reference proteome</keyword>
<evidence type="ECO:0000313" key="9">
    <source>
        <dbReference type="EMBL" id="KAK8106073.1"/>
    </source>
</evidence>
<dbReference type="GO" id="GO:0016788">
    <property type="term" value="F:hydrolase activity, acting on ester bonds"/>
    <property type="evidence" value="ECO:0007669"/>
    <property type="project" value="InterPro"/>
</dbReference>
<evidence type="ECO:0000256" key="8">
    <source>
        <dbReference type="SAM" id="SignalP"/>
    </source>
</evidence>
<gene>
    <name evidence="9" type="ORF">PG999_009432</name>
</gene>
<evidence type="ECO:0000256" key="3">
    <source>
        <dbReference type="ARBA" id="ARBA00022723"/>
    </source>
</evidence>
<reference evidence="9 10" key="1">
    <citation type="submission" date="2023-01" db="EMBL/GenBank/DDBJ databases">
        <title>Analysis of 21 Apiospora genomes using comparative genomics revels a genus with tremendous synthesis potential of carbohydrate active enzymes and secondary metabolites.</title>
        <authorList>
            <person name="Sorensen T."/>
        </authorList>
    </citation>
    <scope>NUCLEOTIDE SEQUENCE [LARGE SCALE GENOMIC DNA]</scope>
    <source>
        <strain evidence="9 10">CBS 117206</strain>
    </source>
</reference>
<feature type="chain" id="PRO_5043407464" evidence="8">
    <location>
        <begin position="31"/>
        <end position="297"/>
    </location>
</feature>
<sequence>MIGLMPSSSTMLLPTAATFLLLLAAPGVQAWGAMGHETVAYVATDFVAAGTRTYFQSLLGDASADYLASVASWADSYRYTKAGKFSAGFHYIDAHDDPPASCGVDFSRDCGAGGCIVSAISNYTSRLLDTDLSSSDRQIAAKMVIHFLGDIGQPLHNENLDVGGNDIHVEYSGDETNLHHIWDSEIPESVSGGSSLSSARSWATSLTTAINSGTYKSQAGGWVSGLSIADAQNTTIDWATESNAYVCSVVLVGGIDAVENKDLSGDYTTTAQPVVSLQIAKQGYRLAKWLDAIATAV</sequence>
<dbReference type="Proteomes" id="UP001392437">
    <property type="component" value="Unassembled WGS sequence"/>
</dbReference>
<dbReference type="PANTHER" id="PTHR33146">
    <property type="entry name" value="ENDONUCLEASE 4"/>
    <property type="match status" value="1"/>
</dbReference>
<dbReference type="InterPro" id="IPR008947">
    <property type="entry name" value="PLipase_C/P1_nuclease_dom_sf"/>
</dbReference>
<dbReference type="GO" id="GO:0004519">
    <property type="term" value="F:endonuclease activity"/>
    <property type="evidence" value="ECO:0007669"/>
    <property type="project" value="UniProtKB-KW"/>
</dbReference>
<evidence type="ECO:0000256" key="7">
    <source>
        <dbReference type="ARBA" id="ARBA00023180"/>
    </source>
</evidence>
<dbReference type="Pfam" id="PF02265">
    <property type="entry name" value="S1-P1_nuclease"/>
    <property type="match status" value="1"/>
</dbReference>
<evidence type="ECO:0000256" key="2">
    <source>
        <dbReference type="ARBA" id="ARBA00022722"/>
    </source>
</evidence>
<keyword evidence="7" id="KW-0325">Glycoprotein</keyword>
<dbReference type="Gene3D" id="1.10.575.10">
    <property type="entry name" value="P1 Nuclease"/>
    <property type="match status" value="1"/>
</dbReference>
<dbReference type="CDD" id="cd11010">
    <property type="entry name" value="S1-P1_nuclease"/>
    <property type="match status" value="1"/>
</dbReference>
<comment type="caution">
    <text evidence="9">The sequence shown here is derived from an EMBL/GenBank/DDBJ whole genome shotgun (WGS) entry which is preliminary data.</text>
</comment>
<evidence type="ECO:0000256" key="4">
    <source>
        <dbReference type="ARBA" id="ARBA00022759"/>
    </source>
</evidence>
<dbReference type="GO" id="GO:0006308">
    <property type="term" value="P:DNA catabolic process"/>
    <property type="evidence" value="ECO:0007669"/>
    <property type="project" value="InterPro"/>
</dbReference>
<keyword evidence="6" id="KW-1015">Disulfide bond</keyword>
<dbReference type="InterPro" id="IPR003154">
    <property type="entry name" value="S1/P1nuclease"/>
</dbReference>
<evidence type="ECO:0000256" key="5">
    <source>
        <dbReference type="ARBA" id="ARBA00022801"/>
    </source>
</evidence>
<evidence type="ECO:0000313" key="10">
    <source>
        <dbReference type="Proteomes" id="UP001392437"/>
    </source>
</evidence>
<keyword evidence="4" id="KW-0255">Endonuclease</keyword>
<protein>
    <submittedName>
        <fullName evidence="9">S1/P1 Nuclease</fullName>
    </submittedName>
</protein>
<dbReference type="EMBL" id="JAQQWP010000008">
    <property type="protein sequence ID" value="KAK8106073.1"/>
    <property type="molecule type" value="Genomic_DNA"/>
</dbReference>
<keyword evidence="8" id="KW-0732">Signal</keyword>
<evidence type="ECO:0000256" key="6">
    <source>
        <dbReference type="ARBA" id="ARBA00023157"/>
    </source>
</evidence>